<organism evidence="1 2">
    <name type="scientific">Vibrio scophthalmi LMG 19158</name>
    <dbReference type="NCBI Taxonomy" id="870967"/>
    <lineage>
        <taxon>Bacteria</taxon>
        <taxon>Pseudomonadati</taxon>
        <taxon>Pseudomonadota</taxon>
        <taxon>Gammaproteobacteria</taxon>
        <taxon>Vibrionales</taxon>
        <taxon>Vibrionaceae</taxon>
        <taxon>Vibrio</taxon>
    </lineage>
</organism>
<dbReference type="Proteomes" id="UP000004349">
    <property type="component" value="Unassembled WGS sequence"/>
</dbReference>
<protein>
    <submittedName>
        <fullName evidence="1">Uncharacterized protein</fullName>
    </submittedName>
</protein>
<dbReference type="eggNOG" id="ENOG5031ZHW">
    <property type="taxonomic scope" value="Bacteria"/>
</dbReference>
<dbReference type="RefSeq" id="WP_005594329.1">
    <property type="nucleotide sequence ID" value="NZ_AFWE01000078.1"/>
</dbReference>
<proteinExistence type="predicted"/>
<evidence type="ECO:0000313" key="2">
    <source>
        <dbReference type="Proteomes" id="UP000004349"/>
    </source>
</evidence>
<dbReference type="EMBL" id="AFWE01000078">
    <property type="protein sequence ID" value="EGU38635.1"/>
    <property type="molecule type" value="Genomic_DNA"/>
</dbReference>
<accession>F9RLT5</accession>
<evidence type="ECO:0000313" key="1">
    <source>
        <dbReference type="EMBL" id="EGU38635.1"/>
    </source>
</evidence>
<reference evidence="1 2" key="1">
    <citation type="journal article" date="2012" name="Int. J. Syst. Evol. Microbiol.">
        <title>Vibrio caribbeanicus sp. nov., isolated from the marine sponge Scleritoderma cyanea.</title>
        <authorList>
            <person name="Hoffmann M."/>
            <person name="Monday S.R."/>
            <person name="Allard M.W."/>
            <person name="Strain E.A."/>
            <person name="Whittaker P."/>
            <person name="Naum M."/>
            <person name="McCarthy P.J."/>
            <person name="Lopez J.V."/>
            <person name="Fischer M."/>
            <person name="Brown E.W."/>
        </authorList>
    </citation>
    <scope>NUCLEOTIDE SEQUENCE [LARGE SCALE GENOMIC DNA]</scope>
    <source>
        <strain evidence="1 2">LMG 19158</strain>
    </source>
</reference>
<gene>
    <name evidence="1" type="ORF">VIS19158_02460</name>
</gene>
<dbReference type="AlphaFoldDB" id="F9RLT5"/>
<comment type="caution">
    <text evidence="1">The sequence shown here is derived from an EMBL/GenBank/DDBJ whole genome shotgun (WGS) entry which is preliminary data.</text>
</comment>
<sequence>MDIQYIFTVHGKGIDMAEKKQLFQQALELIIDGVALNTTGGNRAQVGAYLMGLVVADNQGQLDAEKVEAIQLIIEMAAETESPMFKMS</sequence>
<name>F9RLT5_9VIBR</name>